<dbReference type="Proteomes" id="UP000188318">
    <property type="component" value="Unassembled WGS sequence"/>
</dbReference>
<protein>
    <submittedName>
        <fullName evidence="1">Uncharacterized protein</fullName>
    </submittedName>
</protein>
<dbReference type="VEuPathDB" id="FungiDB:ASPCADRAFT_129195"/>
<evidence type="ECO:0000313" key="1">
    <source>
        <dbReference type="EMBL" id="OOF97508.1"/>
    </source>
</evidence>
<accession>A0A1R3RSR0</accession>
<dbReference type="EMBL" id="KV907497">
    <property type="protein sequence ID" value="OOF97508.1"/>
    <property type="molecule type" value="Genomic_DNA"/>
</dbReference>
<proteinExistence type="predicted"/>
<reference evidence="2" key="1">
    <citation type="journal article" date="2017" name="Genome Biol.">
        <title>Comparative genomics reveals high biological diversity and specific adaptations in the industrially and medically important fungal genus Aspergillus.</title>
        <authorList>
            <person name="de Vries R.P."/>
            <person name="Riley R."/>
            <person name="Wiebenga A."/>
            <person name="Aguilar-Osorio G."/>
            <person name="Amillis S."/>
            <person name="Uchima C.A."/>
            <person name="Anderluh G."/>
            <person name="Asadollahi M."/>
            <person name="Askin M."/>
            <person name="Barry K."/>
            <person name="Battaglia E."/>
            <person name="Bayram O."/>
            <person name="Benocci T."/>
            <person name="Braus-Stromeyer S.A."/>
            <person name="Caldana C."/>
            <person name="Canovas D."/>
            <person name="Cerqueira G.C."/>
            <person name="Chen F."/>
            <person name="Chen W."/>
            <person name="Choi C."/>
            <person name="Clum A."/>
            <person name="Dos Santos R.A."/>
            <person name="Damasio A.R."/>
            <person name="Diallinas G."/>
            <person name="Emri T."/>
            <person name="Fekete E."/>
            <person name="Flipphi M."/>
            <person name="Freyberg S."/>
            <person name="Gallo A."/>
            <person name="Gournas C."/>
            <person name="Habgood R."/>
            <person name="Hainaut M."/>
            <person name="Harispe M.L."/>
            <person name="Henrissat B."/>
            <person name="Hilden K.S."/>
            <person name="Hope R."/>
            <person name="Hossain A."/>
            <person name="Karabika E."/>
            <person name="Karaffa L."/>
            <person name="Karanyi Z."/>
            <person name="Krasevec N."/>
            <person name="Kuo A."/>
            <person name="Kusch H."/>
            <person name="LaButti K."/>
            <person name="Lagendijk E.L."/>
            <person name="Lapidus A."/>
            <person name="Levasseur A."/>
            <person name="Lindquist E."/>
            <person name="Lipzen A."/>
            <person name="Logrieco A.F."/>
            <person name="MacCabe A."/>
            <person name="Maekelae M.R."/>
            <person name="Malavazi I."/>
            <person name="Melin P."/>
            <person name="Meyer V."/>
            <person name="Mielnichuk N."/>
            <person name="Miskei M."/>
            <person name="Molnar A.P."/>
            <person name="Mule G."/>
            <person name="Ngan C.Y."/>
            <person name="Orejas M."/>
            <person name="Orosz E."/>
            <person name="Ouedraogo J.P."/>
            <person name="Overkamp K.M."/>
            <person name="Park H.-S."/>
            <person name="Perrone G."/>
            <person name="Piumi F."/>
            <person name="Punt P.J."/>
            <person name="Ram A.F."/>
            <person name="Ramon A."/>
            <person name="Rauscher S."/>
            <person name="Record E."/>
            <person name="Riano-Pachon D.M."/>
            <person name="Robert V."/>
            <person name="Roehrig J."/>
            <person name="Ruller R."/>
            <person name="Salamov A."/>
            <person name="Salih N.S."/>
            <person name="Samson R.A."/>
            <person name="Sandor E."/>
            <person name="Sanguinetti M."/>
            <person name="Schuetze T."/>
            <person name="Sepcic K."/>
            <person name="Shelest E."/>
            <person name="Sherlock G."/>
            <person name="Sophianopoulou V."/>
            <person name="Squina F.M."/>
            <person name="Sun H."/>
            <person name="Susca A."/>
            <person name="Todd R.B."/>
            <person name="Tsang A."/>
            <person name="Unkles S.E."/>
            <person name="van de Wiele N."/>
            <person name="van Rossen-Uffink D."/>
            <person name="Oliveira J.V."/>
            <person name="Vesth T.C."/>
            <person name="Visser J."/>
            <person name="Yu J.-H."/>
            <person name="Zhou M."/>
            <person name="Andersen M.R."/>
            <person name="Archer D.B."/>
            <person name="Baker S.E."/>
            <person name="Benoit I."/>
            <person name="Brakhage A.A."/>
            <person name="Braus G.H."/>
            <person name="Fischer R."/>
            <person name="Frisvad J.C."/>
            <person name="Goldman G.H."/>
            <person name="Houbraken J."/>
            <person name="Oakley B."/>
            <person name="Pocsi I."/>
            <person name="Scazzocchio C."/>
            <person name="Seiboth B."/>
            <person name="vanKuyk P.A."/>
            <person name="Wortman J."/>
            <person name="Dyer P.S."/>
            <person name="Grigoriev I.V."/>
        </authorList>
    </citation>
    <scope>NUCLEOTIDE SEQUENCE [LARGE SCALE GENOMIC DNA]</scope>
    <source>
        <strain evidence="2">ITEM 5010</strain>
    </source>
</reference>
<name>A0A1R3RSR0_ASPC5</name>
<sequence length="128" mass="14026">MAEWDEGDDGRVIDVTQLYGLPRDAPGLVRTRFPRRRIQTALASGIQASPRAWGSPGLLVLVRDRGLAALPLASWSTGLVSVVCVSKNLVVFARLLIGRDLLCVQRRQDAAGSLSQQINWRHISTPKV</sequence>
<keyword evidence="2" id="KW-1185">Reference proteome</keyword>
<evidence type="ECO:0000313" key="2">
    <source>
        <dbReference type="Proteomes" id="UP000188318"/>
    </source>
</evidence>
<dbReference type="AlphaFoldDB" id="A0A1R3RSR0"/>
<organism evidence="1 2">
    <name type="scientific">Aspergillus carbonarius (strain ITEM 5010)</name>
    <dbReference type="NCBI Taxonomy" id="602072"/>
    <lineage>
        <taxon>Eukaryota</taxon>
        <taxon>Fungi</taxon>
        <taxon>Dikarya</taxon>
        <taxon>Ascomycota</taxon>
        <taxon>Pezizomycotina</taxon>
        <taxon>Eurotiomycetes</taxon>
        <taxon>Eurotiomycetidae</taxon>
        <taxon>Eurotiales</taxon>
        <taxon>Aspergillaceae</taxon>
        <taxon>Aspergillus</taxon>
        <taxon>Aspergillus subgen. Circumdati</taxon>
    </lineage>
</organism>
<gene>
    <name evidence="1" type="ORF">ASPCADRAFT_129195</name>
</gene>